<reference evidence="2 3" key="1">
    <citation type="journal article" date="2016" name="Nat. Commun.">
        <title>Thousands of microbial genomes shed light on interconnected biogeochemical processes in an aquifer system.</title>
        <authorList>
            <person name="Anantharaman K."/>
            <person name="Brown C.T."/>
            <person name="Hug L.A."/>
            <person name="Sharon I."/>
            <person name="Castelle C.J."/>
            <person name="Probst A.J."/>
            <person name="Thomas B.C."/>
            <person name="Singh A."/>
            <person name="Wilkins M.J."/>
            <person name="Karaoz U."/>
            <person name="Brodie E.L."/>
            <person name="Williams K.H."/>
            <person name="Hubbard S.S."/>
            <person name="Banfield J.F."/>
        </authorList>
    </citation>
    <scope>NUCLEOTIDE SEQUENCE [LARGE SCALE GENOMIC DNA]</scope>
</reference>
<feature type="region of interest" description="Disordered" evidence="1">
    <location>
        <begin position="115"/>
        <end position="138"/>
    </location>
</feature>
<dbReference type="AlphaFoldDB" id="A0A1F6DZH1"/>
<evidence type="ECO:0000256" key="1">
    <source>
        <dbReference type="SAM" id="MobiDB-lite"/>
    </source>
</evidence>
<name>A0A1F6DZH1_9BACT</name>
<evidence type="ECO:0000313" key="3">
    <source>
        <dbReference type="Proteomes" id="UP000177652"/>
    </source>
</evidence>
<dbReference type="CDD" id="cd12952">
    <property type="entry name" value="MMP_ACEL2062"/>
    <property type="match status" value="1"/>
</dbReference>
<dbReference type="STRING" id="1798497.A3D71_02465"/>
<dbReference type="Pfam" id="PF06262">
    <property type="entry name" value="Zincin_1"/>
    <property type="match status" value="1"/>
</dbReference>
<organism evidence="2 3">
    <name type="scientific">Candidatus Kaiserbacteria bacterium RIFCSPHIGHO2_02_FULL_55_20</name>
    <dbReference type="NCBI Taxonomy" id="1798497"/>
    <lineage>
        <taxon>Bacteria</taxon>
        <taxon>Candidatus Kaiseribacteriota</taxon>
    </lineage>
</organism>
<dbReference type="SUPFAM" id="SSF55486">
    <property type="entry name" value="Metalloproteases ('zincins'), catalytic domain"/>
    <property type="match status" value="1"/>
</dbReference>
<gene>
    <name evidence="2" type="ORF">A3D71_02465</name>
</gene>
<protein>
    <recommendedName>
        <fullName evidence="4">Metallopeptidase family protein</fullName>
    </recommendedName>
</protein>
<dbReference type="Gene3D" id="3.30.2010.20">
    <property type="match status" value="1"/>
</dbReference>
<sequence length="138" mass="15795">MKREEFEKLVSAGYEKLPQWVREKIKNVALLVEDEPSKEDREAEGLDDDETLLGLYKGIPLSARGGEYGVGMTMPDTITLYQIPIEDAAEEDGLPAAQVIAETIWHEFAHHFGMDEHEVQTRQETRNSKPEIRRNQEI</sequence>
<accession>A0A1F6DZH1</accession>
<dbReference type="InterPro" id="IPR010428">
    <property type="entry name" value="Zincin_1"/>
</dbReference>
<evidence type="ECO:0008006" key="4">
    <source>
        <dbReference type="Google" id="ProtNLM"/>
    </source>
</evidence>
<evidence type="ECO:0000313" key="2">
    <source>
        <dbReference type="EMBL" id="OGG66392.1"/>
    </source>
</evidence>
<proteinExistence type="predicted"/>
<dbReference type="InterPro" id="IPR038555">
    <property type="entry name" value="Zincin_1_sf"/>
</dbReference>
<dbReference type="Proteomes" id="UP000177652">
    <property type="component" value="Unassembled WGS sequence"/>
</dbReference>
<comment type="caution">
    <text evidence="2">The sequence shown here is derived from an EMBL/GenBank/DDBJ whole genome shotgun (WGS) entry which is preliminary data.</text>
</comment>
<dbReference type="EMBL" id="MFLK01000009">
    <property type="protein sequence ID" value="OGG66392.1"/>
    <property type="molecule type" value="Genomic_DNA"/>
</dbReference>